<comment type="function">
    <text evidence="1">Involved in some intermediate steps for the synthesis of the antibiotic polyketide bacillaene which is involved in secondary metabolism.</text>
</comment>
<dbReference type="InterPro" id="IPR013968">
    <property type="entry name" value="PKS_KR"/>
</dbReference>
<protein>
    <submittedName>
        <fullName evidence="10">Uncharacterized protein</fullName>
    </submittedName>
</protein>
<dbReference type="InterPro" id="IPR049551">
    <property type="entry name" value="PKS_DH_C"/>
</dbReference>
<dbReference type="CDD" id="cd08953">
    <property type="entry name" value="KR_2_SDR_x"/>
    <property type="match status" value="1"/>
</dbReference>
<dbReference type="InterPro" id="IPR020841">
    <property type="entry name" value="PKS_Beta-ketoAc_synthase_dom"/>
</dbReference>
<dbReference type="Gene3D" id="3.40.50.720">
    <property type="entry name" value="NAD(P)-binding Rossmann-like Domain"/>
    <property type="match status" value="1"/>
</dbReference>
<feature type="active site" description="Proton donor; for dehydratase activity" evidence="6">
    <location>
        <position position="873"/>
    </location>
</feature>
<evidence type="ECO:0000256" key="6">
    <source>
        <dbReference type="PROSITE-ProRule" id="PRU01363"/>
    </source>
</evidence>
<dbReference type="PANTHER" id="PTHR43775:SF37">
    <property type="entry name" value="SI:DKEY-61P9.11"/>
    <property type="match status" value="1"/>
</dbReference>
<dbReference type="InterPro" id="IPR049900">
    <property type="entry name" value="PKS_mFAS_DH"/>
</dbReference>
<name>A0A089NCZ9_9BACL</name>
<dbReference type="Pfam" id="PF21394">
    <property type="entry name" value="Beta-ketacyl_N"/>
    <property type="match status" value="1"/>
</dbReference>
<dbReference type="InterPro" id="IPR014030">
    <property type="entry name" value="Ketoacyl_synth_N"/>
</dbReference>
<evidence type="ECO:0000313" key="11">
    <source>
        <dbReference type="Proteomes" id="UP000029500"/>
    </source>
</evidence>
<dbReference type="Gene3D" id="3.40.47.10">
    <property type="match status" value="1"/>
</dbReference>
<dbReference type="EMBL" id="CP009287">
    <property type="protein sequence ID" value="AIQ66839.1"/>
    <property type="molecule type" value="Genomic_DNA"/>
</dbReference>
<dbReference type="Pfam" id="PF21089">
    <property type="entry name" value="PKS_DH_N"/>
    <property type="match status" value="1"/>
</dbReference>
<proteinExistence type="predicted"/>
<evidence type="ECO:0000256" key="4">
    <source>
        <dbReference type="ARBA" id="ARBA00022553"/>
    </source>
</evidence>
<dbReference type="GO" id="GO:0005737">
    <property type="term" value="C:cytoplasm"/>
    <property type="evidence" value="ECO:0007669"/>
    <property type="project" value="TreeGrafter"/>
</dbReference>
<dbReference type="SMART" id="SM00826">
    <property type="entry name" value="PKS_DH"/>
    <property type="match status" value="1"/>
</dbReference>
<keyword evidence="5" id="KW-0808">Transferase</keyword>
<accession>A0A089NCZ9</accession>
<dbReference type="InterPro" id="IPR049552">
    <property type="entry name" value="PKS_DH_N"/>
</dbReference>
<reference evidence="10 11" key="1">
    <citation type="submission" date="2014-08" db="EMBL/GenBank/DDBJ databases">
        <title>Comparative genomics of the Paenibacillus odorifer group.</title>
        <authorList>
            <person name="den Bakker H.C."/>
            <person name="Tsai Y.-C."/>
            <person name="Martin N."/>
            <person name="Korlach J."/>
            <person name="Wiedmann M."/>
        </authorList>
    </citation>
    <scope>NUCLEOTIDE SEQUENCE [LARGE SCALE GENOMIC DNA]</scope>
    <source>
        <strain evidence="10 11">DSM 15220</strain>
    </source>
</reference>
<dbReference type="Pfam" id="PF00550">
    <property type="entry name" value="PP-binding"/>
    <property type="match status" value="1"/>
</dbReference>
<dbReference type="PROSITE" id="PS00606">
    <property type="entry name" value="KS3_1"/>
    <property type="match status" value="1"/>
</dbReference>
<dbReference type="Gene3D" id="1.10.1200.10">
    <property type="entry name" value="ACP-like"/>
    <property type="match status" value="1"/>
</dbReference>
<dbReference type="InterPro" id="IPR057326">
    <property type="entry name" value="KR_dom"/>
</dbReference>
<dbReference type="Pfam" id="PF22621">
    <property type="entry name" value="CurL-like_PKS_C"/>
    <property type="match status" value="1"/>
</dbReference>
<gene>
    <name evidence="10" type="ORF">PGRAT_03650</name>
</gene>
<dbReference type="InterPro" id="IPR050091">
    <property type="entry name" value="PKS_NRPS_Biosynth_Enz"/>
</dbReference>
<feature type="region of interest" description="C-terminal hotdog fold" evidence="6">
    <location>
        <begin position="814"/>
        <end position="954"/>
    </location>
</feature>
<dbReference type="UniPathway" id="UPA01003"/>
<dbReference type="SUPFAM" id="SSF51735">
    <property type="entry name" value="NAD(P)-binding Rossmann-fold domains"/>
    <property type="match status" value="2"/>
</dbReference>
<keyword evidence="3" id="KW-0596">Phosphopantetheine</keyword>
<dbReference type="InterPro" id="IPR036736">
    <property type="entry name" value="ACP-like_sf"/>
</dbReference>
<sequence length="1611" mass="179620">MSTLRNYVLKQVAEGSLNRQEAEGILTELRSLPKAEEDSVAIIGMAGKFPKSPNLSDFWRNLMEGNNCISEFPEQRKKDSSLIFDNPHYFEFLFDGEPPVVTEDRKNHARAGYLDEVDKFDAAFFGIPPREALYMDPLQRLFLETAWESIEDAGYGGAQTIGSRTGVFVGRDNTCTALYKYLTEADPMHLTGTWEGILASRISYIFNFKGPAMVIDTACSSGLVSVHLACQAIRNKECDMAIAGGIAHSFGGYFAHGKGSMDLGSVESKNYQIRTFDKDADGTVWGEGVGVLFLKPLKKALEDGDNIHALIRGSAINNDGSSNGITAPSVSAQEDVIQRAWNKAGINPETIQYVEAHGTGTVLGDPIEIKGLSNVFRTYTDKKQFCGIGSLKTNMGHMVGASGVASLLKVVLALKNRKLPPSRNFDNPNPYINFAESPLYVNDRLRDWKRNEAPRRAGVSSFGFSGTNCHVIVEEAPERVPLPDGPVHILALSAKTEAGVKALVRSYLDYCNNVTDLSLEDLCYTANTGRGHYTHRLALVFNHREELIERLETAEKTDFRWILGNGIFYSEHRTVPDTKVDRKSGEITDNEKGTHGRIATDLLLKTKGGALTEQTLMEVSNLYVRGAEVNWNLFYEGEGRLKISLPIYPFERIRYWANPKKSTIKNHSEVLEYIHPLVQRCVAETKDQQIYETEFSMQDHWVLSDHKIMGHYVLPGTTYVEIARVVGFRYFRTNQLEIRDLFYMSPLVVKENEKKCMQIIVTKEKNHLKCVMASREGGSTQNESWVVHAEGYIGQWSGEPPADVDIPALLAQAGEKPETINFDSDPHVFTFGPRWDNVKNLFFTKGNILIELGLLDTLRQDVNTFQIHPGLLDNAVNSTSQSIGEGTYLPLTYKSFKLYSNLPSSLYSFVRQKPGKTENGEVFTFDITLCDQSGRVLAEISNYSIKKAKEINKQFNKLITDKVDFYQMCWKPESLVSNSLDSGCVVLLHQPQDSLSQEVAVKLGRQGIEVISVISGTSYTKYNDNEYSVGWSHQDIECLLTELEHRQVTHFVHMVHCRSKLEEIIDAASFDHRQQQSVMWLFYTVKTLLQQKRSSDVRIVLVADSINQVNGKEPVLNPYSKSMFGLGKAIIQEYGNINCRALDIDDSVTAEIVVDELASVSTAYEAAYRNGMRYVEELAALQLPDEPEALQQLKNEGCYVITGGTGGLGLEIADYLADKGNINIALVSRSSFPGRDHWNSIIEQPGADKKQAHIIRMIRQIERKGAVITLVQSDVTDYSGISASLEALRNRFGAIHGLIHCAGVAGDGFILRKEEYVFRGVLDPKVKGAWNLEQLTRNDTLQFFLLFSSVTSLTGGAGQGDYTAANAFLDAFAERMRKKGINAKAINWPAWKEVGMAADYEVKEEYLNFRFIEREQAFQVMDLIINAPVARITPALINFPVLIRNQAALPFALSAALEDHMNTLKRSGTVWAADNSVSPIFAKVDLIGKSNADYSETEHIIGTIFGQVLGLEEVDVYESFNSMGGDSILATHLLKAIDNVMPNILDISDIFTYSSVIQMSDYINRKTSGNQAARSNSELQNNRSEQELSNLLDDMETGKLSVEDALKSLLN</sequence>
<dbReference type="PROSITE" id="PS00012">
    <property type="entry name" value="PHOSPHOPANTETHEINE"/>
    <property type="match status" value="1"/>
</dbReference>
<feature type="domain" description="PKS/mFAS DH" evidence="9">
    <location>
        <begin position="675"/>
        <end position="954"/>
    </location>
</feature>
<dbReference type="SUPFAM" id="SSF47336">
    <property type="entry name" value="ACP-like"/>
    <property type="match status" value="1"/>
</dbReference>
<dbReference type="InterPro" id="IPR018201">
    <property type="entry name" value="Ketoacyl_synth_AS"/>
</dbReference>
<dbReference type="RefSeq" id="WP_025708389.1">
    <property type="nucleotide sequence ID" value="NZ_CP009287.1"/>
</dbReference>
<dbReference type="InterPro" id="IPR014031">
    <property type="entry name" value="Ketoacyl_synth_C"/>
</dbReference>
<dbReference type="SUPFAM" id="SSF53901">
    <property type="entry name" value="Thiolase-like"/>
    <property type="match status" value="1"/>
</dbReference>
<dbReference type="PROSITE" id="PS52019">
    <property type="entry name" value="PKS_MFAS_DH"/>
    <property type="match status" value="1"/>
</dbReference>
<dbReference type="STRING" id="189425.PGRAT_03650"/>
<dbReference type="GO" id="GO:0004315">
    <property type="term" value="F:3-oxoacyl-[acyl-carrier-protein] synthase activity"/>
    <property type="evidence" value="ECO:0007669"/>
    <property type="project" value="InterPro"/>
</dbReference>
<feature type="domain" description="Carrier" evidence="7">
    <location>
        <begin position="1492"/>
        <end position="1567"/>
    </location>
</feature>
<dbReference type="eggNOG" id="COG3321">
    <property type="taxonomic scope" value="Bacteria"/>
</dbReference>
<dbReference type="KEGG" id="pgm:PGRAT_03650"/>
<evidence type="ECO:0000313" key="10">
    <source>
        <dbReference type="EMBL" id="AIQ66839.1"/>
    </source>
</evidence>
<feature type="active site" description="Proton acceptor; for dehydratase activity" evidence="6">
    <location>
        <position position="706"/>
    </location>
</feature>
<dbReference type="Pfam" id="PF14765">
    <property type="entry name" value="PS-DH"/>
    <property type="match status" value="1"/>
</dbReference>
<evidence type="ECO:0000256" key="5">
    <source>
        <dbReference type="ARBA" id="ARBA00022679"/>
    </source>
</evidence>
<dbReference type="CDD" id="cd00833">
    <property type="entry name" value="PKS"/>
    <property type="match status" value="1"/>
</dbReference>
<dbReference type="Proteomes" id="UP000029500">
    <property type="component" value="Chromosome"/>
</dbReference>
<evidence type="ECO:0000259" key="7">
    <source>
        <dbReference type="PROSITE" id="PS50075"/>
    </source>
</evidence>
<comment type="pathway">
    <text evidence="2">Antibiotic biosynthesis; bacillaene biosynthesis.</text>
</comment>
<dbReference type="GO" id="GO:0004312">
    <property type="term" value="F:fatty acid synthase activity"/>
    <property type="evidence" value="ECO:0007669"/>
    <property type="project" value="TreeGrafter"/>
</dbReference>
<evidence type="ECO:0000256" key="3">
    <source>
        <dbReference type="ARBA" id="ARBA00022450"/>
    </source>
</evidence>
<dbReference type="Gene3D" id="3.10.129.110">
    <property type="entry name" value="Polyketide synthase dehydratase"/>
    <property type="match status" value="1"/>
</dbReference>
<evidence type="ECO:0000256" key="1">
    <source>
        <dbReference type="ARBA" id="ARBA00003299"/>
    </source>
</evidence>
<dbReference type="PANTHER" id="PTHR43775">
    <property type="entry name" value="FATTY ACID SYNTHASE"/>
    <property type="match status" value="1"/>
</dbReference>
<dbReference type="SMART" id="SM00822">
    <property type="entry name" value="PKS_KR"/>
    <property type="match status" value="1"/>
</dbReference>
<dbReference type="HOGENOM" id="CLU_000022_35_4_9"/>
<dbReference type="PROSITE" id="PS50075">
    <property type="entry name" value="CARRIER"/>
    <property type="match status" value="1"/>
</dbReference>
<evidence type="ECO:0000256" key="2">
    <source>
        <dbReference type="ARBA" id="ARBA00004789"/>
    </source>
</evidence>
<dbReference type="GO" id="GO:0071770">
    <property type="term" value="P:DIM/DIP cell wall layer assembly"/>
    <property type="evidence" value="ECO:0007669"/>
    <property type="project" value="TreeGrafter"/>
</dbReference>
<dbReference type="SMART" id="SM00825">
    <property type="entry name" value="PKS_KS"/>
    <property type="match status" value="1"/>
</dbReference>
<keyword evidence="4" id="KW-0597">Phosphoprotein</keyword>
<dbReference type="InterPro" id="IPR042104">
    <property type="entry name" value="PKS_dehydratase_sf"/>
</dbReference>
<dbReference type="Pfam" id="PF08659">
    <property type="entry name" value="KR"/>
    <property type="match status" value="1"/>
</dbReference>
<dbReference type="OrthoDB" id="9765680at2"/>
<feature type="domain" description="Ketosynthase family 3 (KS3)" evidence="8">
    <location>
        <begin position="37"/>
        <end position="475"/>
    </location>
</feature>
<dbReference type="Gene3D" id="1.10.1240.100">
    <property type="match status" value="1"/>
</dbReference>
<feature type="region of interest" description="N-terminal hotdog fold" evidence="6">
    <location>
        <begin position="675"/>
        <end position="800"/>
    </location>
</feature>
<dbReference type="InterPro" id="IPR036291">
    <property type="entry name" value="NAD(P)-bd_dom_sf"/>
</dbReference>
<keyword evidence="11" id="KW-1185">Reference proteome</keyword>
<dbReference type="Pfam" id="PF00109">
    <property type="entry name" value="ketoacyl-synt"/>
    <property type="match status" value="1"/>
</dbReference>
<organism evidence="10 11">
    <name type="scientific">Paenibacillus graminis</name>
    <dbReference type="NCBI Taxonomy" id="189425"/>
    <lineage>
        <taxon>Bacteria</taxon>
        <taxon>Bacillati</taxon>
        <taxon>Bacillota</taxon>
        <taxon>Bacilli</taxon>
        <taxon>Bacillales</taxon>
        <taxon>Paenibacillaceae</taxon>
        <taxon>Paenibacillus</taxon>
    </lineage>
</organism>
<dbReference type="GO" id="GO:0006633">
    <property type="term" value="P:fatty acid biosynthetic process"/>
    <property type="evidence" value="ECO:0007669"/>
    <property type="project" value="InterPro"/>
</dbReference>
<dbReference type="GO" id="GO:0005886">
    <property type="term" value="C:plasma membrane"/>
    <property type="evidence" value="ECO:0007669"/>
    <property type="project" value="TreeGrafter"/>
</dbReference>
<dbReference type="InterPro" id="IPR049490">
    <property type="entry name" value="C883_1060-like_KR_N"/>
</dbReference>
<dbReference type="Pfam" id="PF02801">
    <property type="entry name" value="Ketoacyl-synt_C"/>
    <property type="match status" value="1"/>
</dbReference>
<dbReference type="PROSITE" id="PS52004">
    <property type="entry name" value="KS3_2"/>
    <property type="match status" value="1"/>
</dbReference>
<dbReference type="InterPro" id="IPR009081">
    <property type="entry name" value="PP-bd_ACP"/>
</dbReference>
<evidence type="ECO:0000259" key="8">
    <source>
        <dbReference type="PROSITE" id="PS52004"/>
    </source>
</evidence>
<dbReference type="InterPro" id="IPR020807">
    <property type="entry name" value="PKS_DH"/>
</dbReference>
<dbReference type="InterPro" id="IPR006162">
    <property type="entry name" value="Ppantetheine_attach_site"/>
</dbReference>
<dbReference type="InterPro" id="IPR016039">
    <property type="entry name" value="Thiolase-like"/>
</dbReference>
<evidence type="ECO:0000259" key="9">
    <source>
        <dbReference type="PROSITE" id="PS52019"/>
    </source>
</evidence>